<organism evidence="10 11">
    <name type="scientific">Curtobacterium luteum</name>
    <dbReference type="NCBI Taxonomy" id="33881"/>
    <lineage>
        <taxon>Bacteria</taxon>
        <taxon>Bacillati</taxon>
        <taxon>Actinomycetota</taxon>
        <taxon>Actinomycetes</taxon>
        <taxon>Micrococcales</taxon>
        <taxon>Microbacteriaceae</taxon>
        <taxon>Curtobacterium</taxon>
    </lineage>
</organism>
<dbReference type="Proteomes" id="UP000746584">
    <property type="component" value="Unassembled WGS sequence"/>
</dbReference>
<sequence length="559" mass="61584">MASAQAHRGPDGTGFELSDAGGVALGMNLLSIVGATAPGPYRSRHSGAVLTFNGEIYNWRELAQRWHLPILPDESDAHLLLRAWDRFGSRCLGELDGMFAFAVHEPRTERLVLVRDRLGEKPLYVHRKGGDVHFASEVKAISAAVPLTWVFPDEWHSAETPLGTDTPYEDLELIAPGKMVALDLRTWSWSERTWWDLGDESPAAAPSGPQLVERFSEITMRSLESRRGPGDQALLLSGGLDSAVIARVLRPEVLVTVRYPGHARYDELGRAEEVAASIGRELIVVEPTEDDLVDSIDHIVASLDYPVGNASLLSEFMLYRRIGELGIRVVHGGIGPDEFLLGYTRHALAAQCVTAASAARFGAYEPLARRFATSADLSGSIAERYYRGILRGSDPSGVLHRLVHERFAEEADVGRALTKVDLASAFPPLLLSADKLSSAFGLERRSPFLAHRWAQLCFSLPMELKCPTDAKAPTKVLLRQFAETVGVPRSVIDDHDKRGFASPVPVWLTTTLRAWAHSRTSPTSWSTAPARQLDPGDSDPYDRSRFMNLMISIWRETTP</sequence>
<evidence type="ECO:0000256" key="7">
    <source>
        <dbReference type="ARBA" id="ARBA00022962"/>
    </source>
</evidence>
<dbReference type="InterPro" id="IPR014729">
    <property type="entry name" value="Rossmann-like_a/b/a_fold"/>
</dbReference>
<keyword evidence="10" id="KW-0436">Ligase</keyword>
<dbReference type="RefSeq" id="WP_175329577.1">
    <property type="nucleotide sequence ID" value="NZ_BMOI01000004.1"/>
</dbReference>
<dbReference type="SUPFAM" id="SSF52402">
    <property type="entry name" value="Adenine nucleotide alpha hydrolases-like"/>
    <property type="match status" value="1"/>
</dbReference>
<gene>
    <name evidence="10" type="ORF">JOE58_000352</name>
</gene>
<dbReference type="InterPro" id="IPR033738">
    <property type="entry name" value="AsnB_N"/>
</dbReference>
<evidence type="ECO:0000256" key="4">
    <source>
        <dbReference type="ARBA" id="ARBA00022741"/>
    </source>
</evidence>
<dbReference type="PROSITE" id="PS51278">
    <property type="entry name" value="GATASE_TYPE_2"/>
    <property type="match status" value="1"/>
</dbReference>
<name>A0ABS2RQ31_9MICO</name>
<accession>A0ABS2RQ31</accession>
<dbReference type="InterPro" id="IPR001962">
    <property type="entry name" value="Asn_synthase"/>
</dbReference>
<comment type="similarity">
    <text evidence="2">Belongs to the asparagine synthetase family.</text>
</comment>
<proteinExistence type="inferred from homology"/>
<evidence type="ECO:0000259" key="9">
    <source>
        <dbReference type="PROSITE" id="PS51278"/>
    </source>
</evidence>
<dbReference type="Gene3D" id="3.40.50.620">
    <property type="entry name" value="HUPs"/>
    <property type="match status" value="1"/>
</dbReference>
<evidence type="ECO:0000256" key="8">
    <source>
        <dbReference type="ARBA" id="ARBA00048741"/>
    </source>
</evidence>
<dbReference type="Pfam" id="PF00733">
    <property type="entry name" value="Asn_synthase"/>
    <property type="match status" value="1"/>
</dbReference>
<evidence type="ECO:0000256" key="5">
    <source>
        <dbReference type="ARBA" id="ARBA00022840"/>
    </source>
</evidence>
<dbReference type="Gene3D" id="3.60.20.10">
    <property type="entry name" value="Glutamine Phosphoribosylpyrophosphate, subunit 1, domain 1"/>
    <property type="match status" value="1"/>
</dbReference>
<reference evidence="10 11" key="1">
    <citation type="submission" date="2021-01" db="EMBL/GenBank/DDBJ databases">
        <title>Sequencing the genomes of 1000 actinobacteria strains.</title>
        <authorList>
            <person name="Klenk H.-P."/>
        </authorList>
    </citation>
    <scope>NUCLEOTIDE SEQUENCE [LARGE SCALE GENOMIC DNA]</scope>
    <source>
        <strain evidence="10 11">DSM 20542</strain>
    </source>
</reference>
<comment type="caution">
    <text evidence="10">The sequence shown here is derived from an EMBL/GenBank/DDBJ whole genome shotgun (WGS) entry which is preliminary data.</text>
</comment>
<dbReference type="Pfam" id="PF13522">
    <property type="entry name" value="GATase_6"/>
    <property type="match status" value="1"/>
</dbReference>
<dbReference type="InterPro" id="IPR051786">
    <property type="entry name" value="ASN_synthetase/amidase"/>
</dbReference>
<dbReference type="EMBL" id="JAFBCG010000001">
    <property type="protein sequence ID" value="MBM7801101.1"/>
    <property type="molecule type" value="Genomic_DNA"/>
</dbReference>
<keyword evidence="5" id="KW-0067">ATP-binding</keyword>
<dbReference type="InterPro" id="IPR029055">
    <property type="entry name" value="Ntn_hydrolases_N"/>
</dbReference>
<comment type="catalytic activity">
    <reaction evidence="8">
        <text>L-aspartate + L-glutamine + ATP + H2O = L-asparagine + L-glutamate + AMP + diphosphate + H(+)</text>
        <dbReference type="Rhea" id="RHEA:12228"/>
        <dbReference type="ChEBI" id="CHEBI:15377"/>
        <dbReference type="ChEBI" id="CHEBI:15378"/>
        <dbReference type="ChEBI" id="CHEBI:29985"/>
        <dbReference type="ChEBI" id="CHEBI:29991"/>
        <dbReference type="ChEBI" id="CHEBI:30616"/>
        <dbReference type="ChEBI" id="CHEBI:33019"/>
        <dbReference type="ChEBI" id="CHEBI:58048"/>
        <dbReference type="ChEBI" id="CHEBI:58359"/>
        <dbReference type="ChEBI" id="CHEBI:456215"/>
        <dbReference type="EC" id="6.3.5.4"/>
    </reaction>
</comment>
<feature type="domain" description="Glutamine amidotransferase type-2" evidence="9">
    <location>
        <begin position="1"/>
        <end position="185"/>
    </location>
</feature>
<dbReference type="SUPFAM" id="SSF56235">
    <property type="entry name" value="N-terminal nucleophile aminohydrolases (Ntn hydrolases)"/>
    <property type="match status" value="1"/>
</dbReference>
<dbReference type="EC" id="6.3.5.4" evidence="3"/>
<keyword evidence="6" id="KW-0061">Asparagine biosynthesis</keyword>
<dbReference type="CDD" id="cd01991">
    <property type="entry name" value="Asn_synthase_B_C"/>
    <property type="match status" value="1"/>
</dbReference>
<comment type="pathway">
    <text evidence="1">Amino-acid biosynthesis; L-asparagine biosynthesis; L-asparagine from L-aspartate (L-Gln route): step 1/1.</text>
</comment>
<dbReference type="PANTHER" id="PTHR43284">
    <property type="entry name" value="ASPARAGINE SYNTHETASE (GLUTAMINE-HYDROLYZING)"/>
    <property type="match status" value="1"/>
</dbReference>
<evidence type="ECO:0000256" key="2">
    <source>
        <dbReference type="ARBA" id="ARBA00005752"/>
    </source>
</evidence>
<dbReference type="GO" id="GO:0004066">
    <property type="term" value="F:asparagine synthase (glutamine-hydrolyzing) activity"/>
    <property type="evidence" value="ECO:0007669"/>
    <property type="project" value="UniProtKB-EC"/>
</dbReference>
<evidence type="ECO:0000256" key="6">
    <source>
        <dbReference type="ARBA" id="ARBA00022888"/>
    </source>
</evidence>
<dbReference type="CDD" id="cd00712">
    <property type="entry name" value="AsnB"/>
    <property type="match status" value="1"/>
</dbReference>
<keyword evidence="4" id="KW-0547">Nucleotide-binding</keyword>
<keyword evidence="7" id="KW-0315">Glutamine amidotransferase</keyword>
<dbReference type="InterPro" id="IPR006426">
    <property type="entry name" value="Asn_synth_AEB"/>
</dbReference>
<keyword evidence="11" id="KW-1185">Reference proteome</keyword>
<dbReference type="PIRSF" id="PIRSF001589">
    <property type="entry name" value="Asn_synthetase_glu-h"/>
    <property type="match status" value="1"/>
</dbReference>
<dbReference type="InterPro" id="IPR017932">
    <property type="entry name" value="GATase_2_dom"/>
</dbReference>
<dbReference type="PANTHER" id="PTHR43284:SF1">
    <property type="entry name" value="ASPARAGINE SYNTHETASE"/>
    <property type="match status" value="1"/>
</dbReference>
<protein>
    <recommendedName>
        <fullName evidence="3">asparagine synthase (glutamine-hydrolyzing)</fullName>
        <ecNumber evidence="3">6.3.5.4</ecNumber>
    </recommendedName>
</protein>
<evidence type="ECO:0000313" key="11">
    <source>
        <dbReference type="Proteomes" id="UP000746584"/>
    </source>
</evidence>
<evidence type="ECO:0000256" key="3">
    <source>
        <dbReference type="ARBA" id="ARBA00012737"/>
    </source>
</evidence>
<evidence type="ECO:0000313" key="10">
    <source>
        <dbReference type="EMBL" id="MBM7801101.1"/>
    </source>
</evidence>
<keyword evidence="6" id="KW-0028">Amino-acid biosynthesis</keyword>
<evidence type="ECO:0000256" key="1">
    <source>
        <dbReference type="ARBA" id="ARBA00005187"/>
    </source>
</evidence>